<evidence type="ECO:0000313" key="1">
    <source>
        <dbReference type="EMBL" id="MPL64598.1"/>
    </source>
</evidence>
<gene>
    <name evidence="1" type="ORF">SDC9_10253</name>
</gene>
<dbReference type="AlphaFoldDB" id="A0A644TCG5"/>
<proteinExistence type="predicted"/>
<sequence length="102" mass="11584">MEFPEPYFDARFAREFFEKKTRIRIPEVVGVENFGFYDAGRFGRLFGRHGKGQIHGKKGYVDFPEQGHLGDGFCIPGHVNSEIARPHDENELGKSSIDVPIS</sequence>
<comment type="caution">
    <text evidence="1">The sequence shown here is derived from an EMBL/GenBank/DDBJ whole genome shotgun (WGS) entry which is preliminary data.</text>
</comment>
<organism evidence="1">
    <name type="scientific">bioreactor metagenome</name>
    <dbReference type="NCBI Taxonomy" id="1076179"/>
    <lineage>
        <taxon>unclassified sequences</taxon>
        <taxon>metagenomes</taxon>
        <taxon>ecological metagenomes</taxon>
    </lineage>
</organism>
<accession>A0A644TCG5</accession>
<dbReference type="EMBL" id="VSSQ01000025">
    <property type="protein sequence ID" value="MPL64598.1"/>
    <property type="molecule type" value="Genomic_DNA"/>
</dbReference>
<name>A0A644TCG5_9ZZZZ</name>
<protein>
    <submittedName>
        <fullName evidence="1">Uncharacterized protein</fullName>
    </submittedName>
</protein>
<reference evidence="1" key="1">
    <citation type="submission" date="2019-08" db="EMBL/GenBank/DDBJ databases">
        <authorList>
            <person name="Kucharzyk K."/>
            <person name="Murdoch R.W."/>
            <person name="Higgins S."/>
            <person name="Loffler F."/>
        </authorList>
    </citation>
    <scope>NUCLEOTIDE SEQUENCE</scope>
</reference>